<comment type="caution">
    <text evidence="3">The sequence shown here is derived from an EMBL/GenBank/DDBJ whole genome shotgun (WGS) entry which is preliminary data.</text>
</comment>
<dbReference type="Pfam" id="PF24818">
    <property type="entry name" value="PH_TRF2_HOY1"/>
    <property type="match status" value="1"/>
</dbReference>
<accession>A0ABD3TWD3</accession>
<sequence length="461" mass="51527">MGSLHFDKVEDFTEEEYGPLVKRSRSASAQWGSENNDFPIPPSQYNPLDEPSPLGLRLKKSPSLLDLIQMRLSQGSNASIPVAPKKDIKGIVSSSVNDKLKASNFTASFLRIGSWECTSKYEGDLVAKFYFAKHKLVWEVLEGVLKCKMEMQWSDITALKAELPDNGPGTLTLVLARQPLFFRETNPQPRKHTLWQKISDFTDGQASINKQHYIECPPGVLNKQYEKLIQCDMRLSILSQQLEIVMDSPYFELQASVSEAQDEKNPEAAQHISKEVPSPNSVMDTHAIEGNKILDEHDSHDSEDQKSCEGLEVQGLRPSMSVSDLVSHIGNCISDQVSSGNLPLQKASEFQDMLENISQVLLSDNQQATGLDEKSLMKKVNSLCCLLQDPVIASSAQIAGENHFERANRESCDLMNDSTYEKAPAMQRRDSLSDFLLHLPRIASLPKNLSGIVEDDEYRPM</sequence>
<reference evidence="3 4" key="1">
    <citation type="submission" date="2024-12" db="EMBL/GenBank/DDBJ databases">
        <title>The unique morphological basis and parallel evolutionary history of personate flowers in Penstemon.</title>
        <authorList>
            <person name="Depatie T.H."/>
            <person name="Wessinger C.A."/>
        </authorList>
    </citation>
    <scope>NUCLEOTIDE SEQUENCE [LARGE SCALE GENOMIC DNA]</scope>
    <source>
        <strain evidence="3">WTNN_2</strain>
        <tissue evidence="3">Leaf</tissue>
    </source>
</reference>
<evidence type="ECO:0000313" key="3">
    <source>
        <dbReference type="EMBL" id="KAL3840683.1"/>
    </source>
</evidence>
<evidence type="ECO:0000259" key="2">
    <source>
        <dbReference type="Pfam" id="PF24818"/>
    </source>
</evidence>
<feature type="domain" description="TRF2/HOY1 PH-like" evidence="2">
    <location>
        <begin position="104"/>
        <end position="222"/>
    </location>
</feature>
<dbReference type="InterPro" id="IPR057939">
    <property type="entry name" value="TRF2_HOY1_PH"/>
</dbReference>
<dbReference type="AlphaFoldDB" id="A0ABD3TWD3"/>
<name>A0ABD3TWD3_9LAMI</name>
<evidence type="ECO:0000313" key="4">
    <source>
        <dbReference type="Proteomes" id="UP001634393"/>
    </source>
</evidence>
<dbReference type="PANTHER" id="PTHR33494">
    <property type="entry name" value="OS02G0793800 PROTEIN"/>
    <property type="match status" value="1"/>
</dbReference>
<dbReference type="PANTHER" id="PTHR33494:SF27">
    <property type="entry name" value="ATP-DEPENDENT DNA HELICASE"/>
    <property type="match status" value="1"/>
</dbReference>
<dbReference type="Proteomes" id="UP001634393">
    <property type="component" value="Unassembled WGS sequence"/>
</dbReference>
<evidence type="ECO:0000256" key="1">
    <source>
        <dbReference type="SAM" id="MobiDB-lite"/>
    </source>
</evidence>
<dbReference type="EMBL" id="JBJXBP010000003">
    <property type="protein sequence ID" value="KAL3840683.1"/>
    <property type="molecule type" value="Genomic_DNA"/>
</dbReference>
<proteinExistence type="predicted"/>
<gene>
    <name evidence="3" type="ORF">ACJIZ3_025274</name>
</gene>
<organism evidence="3 4">
    <name type="scientific">Penstemon smallii</name>
    <dbReference type="NCBI Taxonomy" id="265156"/>
    <lineage>
        <taxon>Eukaryota</taxon>
        <taxon>Viridiplantae</taxon>
        <taxon>Streptophyta</taxon>
        <taxon>Embryophyta</taxon>
        <taxon>Tracheophyta</taxon>
        <taxon>Spermatophyta</taxon>
        <taxon>Magnoliopsida</taxon>
        <taxon>eudicotyledons</taxon>
        <taxon>Gunneridae</taxon>
        <taxon>Pentapetalae</taxon>
        <taxon>asterids</taxon>
        <taxon>lamiids</taxon>
        <taxon>Lamiales</taxon>
        <taxon>Plantaginaceae</taxon>
        <taxon>Cheloneae</taxon>
        <taxon>Penstemon</taxon>
    </lineage>
</organism>
<feature type="compositionally biased region" description="Polar residues" evidence="1">
    <location>
        <begin position="26"/>
        <end position="36"/>
    </location>
</feature>
<protein>
    <recommendedName>
        <fullName evidence="2">TRF2/HOY1 PH-like domain-containing protein</fullName>
    </recommendedName>
</protein>
<feature type="region of interest" description="Disordered" evidence="1">
    <location>
        <begin position="21"/>
        <end position="45"/>
    </location>
</feature>
<keyword evidence="4" id="KW-1185">Reference proteome</keyword>